<reference evidence="1" key="1">
    <citation type="submission" date="2021-10" db="EMBL/GenBank/DDBJ databases">
        <title>Melipona bicolor Genome sequencing and assembly.</title>
        <authorList>
            <person name="Araujo N.S."/>
            <person name="Arias M.C."/>
        </authorList>
    </citation>
    <scope>NUCLEOTIDE SEQUENCE</scope>
    <source>
        <strain evidence="1">USP_2M_L1-L4_2017</strain>
        <tissue evidence="1">Whole body</tissue>
    </source>
</reference>
<dbReference type="EMBL" id="JAHYIQ010000013">
    <property type="protein sequence ID" value="KAK1126863.1"/>
    <property type="molecule type" value="Genomic_DNA"/>
</dbReference>
<proteinExistence type="predicted"/>
<accession>A0AA40FWW3</accession>
<gene>
    <name evidence="1" type="ORF">K0M31_004484</name>
</gene>
<name>A0AA40FWW3_9HYME</name>
<protein>
    <submittedName>
        <fullName evidence="1">Uncharacterized protein</fullName>
    </submittedName>
</protein>
<keyword evidence="2" id="KW-1185">Reference proteome</keyword>
<dbReference type="AlphaFoldDB" id="A0AA40FWW3"/>
<evidence type="ECO:0000313" key="2">
    <source>
        <dbReference type="Proteomes" id="UP001177670"/>
    </source>
</evidence>
<sequence length="98" mass="11110">MDDPEISSTRGKSIIDPSEKLVTRVNKQLCVKRNVSFVDAQRCVKGGNDGEVSLSLFLSFEARRRRTVVEEEGEEERKEGSRWYFAVTRSGEVVQEGD</sequence>
<evidence type="ECO:0000313" key="1">
    <source>
        <dbReference type="EMBL" id="KAK1126863.1"/>
    </source>
</evidence>
<comment type="caution">
    <text evidence="1">The sequence shown here is derived from an EMBL/GenBank/DDBJ whole genome shotgun (WGS) entry which is preliminary data.</text>
</comment>
<dbReference type="Proteomes" id="UP001177670">
    <property type="component" value="Unassembled WGS sequence"/>
</dbReference>
<organism evidence="1 2">
    <name type="scientific">Melipona bicolor</name>
    <dbReference type="NCBI Taxonomy" id="60889"/>
    <lineage>
        <taxon>Eukaryota</taxon>
        <taxon>Metazoa</taxon>
        <taxon>Ecdysozoa</taxon>
        <taxon>Arthropoda</taxon>
        <taxon>Hexapoda</taxon>
        <taxon>Insecta</taxon>
        <taxon>Pterygota</taxon>
        <taxon>Neoptera</taxon>
        <taxon>Endopterygota</taxon>
        <taxon>Hymenoptera</taxon>
        <taxon>Apocrita</taxon>
        <taxon>Aculeata</taxon>
        <taxon>Apoidea</taxon>
        <taxon>Anthophila</taxon>
        <taxon>Apidae</taxon>
        <taxon>Melipona</taxon>
    </lineage>
</organism>